<dbReference type="GO" id="GO:0008270">
    <property type="term" value="F:zinc ion binding"/>
    <property type="evidence" value="ECO:0007669"/>
    <property type="project" value="UniProtKB-KW"/>
</dbReference>
<evidence type="ECO:0000256" key="9">
    <source>
        <dbReference type="SAM" id="MobiDB-lite"/>
    </source>
</evidence>
<keyword evidence="3 8" id="KW-0863">Zinc-finger</keyword>
<dbReference type="OrthoDB" id="780709at2759"/>
<sequence length="181" mass="20070">METDQPAPENPDKASSDEQGASPARSYDCTFCKRGFSNAQALGGHMNIHRRDKAKLKQPSPTHETTATTQQSNFDISKIIPSYSHTPSSHGKWRWVLQDDGADARTDKTSDHIVGSQIRQLPLFDEKPSKSDQNPRSQVQEGLEKGFSSTQPPLGSELDLELRLGPEPHDSSPPKTTKKFF</sequence>
<protein>
    <recommendedName>
        <fullName evidence="10">C2H2-type domain-containing protein</fullName>
    </recommendedName>
</protein>
<dbReference type="PROSITE" id="PS00028">
    <property type="entry name" value="ZINC_FINGER_C2H2_1"/>
    <property type="match status" value="1"/>
</dbReference>
<reference evidence="12 14" key="2">
    <citation type="journal article" date="2019" name="Genome Biol. Evol.">
        <title>Insights into the evolution of the New World diploid cottons (Gossypium, subgenus Houzingenia) based on genome sequencing.</title>
        <authorList>
            <person name="Grover C.E."/>
            <person name="Arick M.A. 2nd"/>
            <person name="Thrash A."/>
            <person name="Conover J.L."/>
            <person name="Sanders W.S."/>
            <person name="Peterson D.G."/>
            <person name="Frelichowski J.E."/>
            <person name="Scheffler J.A."/>
            <person name="Scheffler B.E."/>
            <person name="Wendel J.F."/>
        </authorList>
    </citation>
    <scope>NUCLEOTIDE SEQUENCE [LARGE SCALE GENOMIC DNA]</scope>
    <source>
        <strain evidence="12">8</strain>
        <tissue evidence="12">Leaf</tissue>
    </source>
</reference>
<dbReference type="InterPro" id="IPR052426">
    <property type="entry name" value="Plant_dev_regulator"/>
</dbReference>
<dbReference type="SUPFAM" id="SSF57667">
    <property type="entry name" value="beta-beta-alpha zinc fingers"/>
    <property type="match status" value="1"/>
</dbReference>
<dbReference type="EMBL" id="CM001740">
    <property type="protein sequence ID" value="KJB08917.1"/>
    <property type="molecule type" value="Genomic_DNA"/>
</dbReference>
<organism evidence="11 13">
    <name type="scientific">Gossypium raimondii</name>
    <name type="common">Peruvian cotton</name>
    <name type="synonym">Gossypium klotzschianum subsp. raimondii</name>
    <dbReference type="NCBI Taxonomy" id="29730"/>
    <lineage>
        <taxon>Eukaryota</taxon>
        <taxon>Viridiplantae</taxon>
        <taxon>Streptophyta</taxon>
        <taxon>Embryophyta</taxon>
        <taxon>Tracheophyta</taxon>
        <taxon>Spermatophyta</taxon>
        <taxon>Magnoliopsida</taxon>
        <taxon>eudicotyledons</taxon>
        <taxon>Gunneridae</taxon>
        <taxon>Pentapetalae</taxon>
        <taxon>rosids</taxon>
        <taxon>malvids</taxon>
        <taxon>Malvales</taxon>
        <taxon>Malvaceae</taxon>
        <taxon>Malvoideae</taxon>
        <taxon>Gossypium</taxon>
    </lineage>
</organism>
<evidence type="ECO:0000313" key="14">
    <source>
        <dbReference type="Proteomes" id="UP000593578"/>
    </source>
</evidence>
<keyword evidence="6" id="KW-0804">Transcription</keyword>
<feature type="domain" description="C2H2-type" evidence="10">
    <location>
        <begin position="27"/>
        <end position="54"/>
    </location>
</feature>
<feature type="compositionally biased region" description="Polar residues" evidence="9">
    <location>
        <begin position="59"/>
        <end position="73"/>
    </location>
</feature>
<keyword evidence="13" id="KW-1185">Reference proteome</keyword>
<dbReference type="Gramene" id="KJB08917">
    <property type="protein sequence ID" value="KJB08917"/>
    <property type="gene ID" value="B456_001G112700"/>
</dbReference>
<dbReference type="GO" id="GO:0005634">
    <property type="term" value="C:nucleus"/>
    <property type="evidence" value="ECO:0007669"/>
    <property type="project" value="UniProtKB-SubCell"/>
</dbReference>
<feature type="compositionally biased region" description="Polar residues" evidence="9">
    <location>
        <begin position="131"/>
        <end position="140"/>
    </location>
</feature>
<dbReference type="EMBL" id="JABEZZ010000001">
    <property type="protein sequence ID" value="MBA0578732.1"/>
    <property type="molecule type" value="Genomic_DNA"/>
</dbReference>
<evidence type="ECO:0000256" key="3">
    <source>
        <dbReference type="ARBA" id="ARBA00022771"/>
    </source>
</evidence>
<dbReference type="KEGG" id="gra:105761873"/>
<dbReference type="PANTHER" id="PTHR45801:SF67">
    <property type="entry name" value="C2H2-TYPE DOMAIN-CONTAINING PROTEIN"/>
    <property type="match status" value="1"/>
</dbReference>
<keyword evidence="2" id="KW-0479">Metal-binding</keyword>
<dbReference type="OMA" id="TSRSYEC"/>
<feature type="region of interest" description="Disordered" evidence="9">
    <location>
        <begin position="1"/>
        <end position="27"/>
    </location>
</feature>
<reference evidence="11 13" key="1">
    <citation type="journal article" date="2012" name="Nature">
        <title>Repeated polyploidization of Gossypium genomes and the evolution of spinnable cotton fibres.</title>
        <authorList>
            <person name="Paterson A.H."/>
            <person name="Wendel J.F."/>
            <person name="Gundlach H."/>
            <person name="Guo H."/>
            <person name="Jenkins J."/>
            <person name="Jin D."/>
            <person name="Llewellyn D."/>
            <person name="Showmaker K.C."/>
            <person name="Shu S."/>
            <person name="Udall J."/>
            <person name="Yoo M.J."/>
            <person name="Byers R."/>
            <person name="Chen W."/>
            <person name="Doron-Faigenboim A."/>
            <person name="Duke M.V."/>
            <person name="Gong L."/>
            <person name="Grimwood J."/>
            <person name="Grover C."/>
            <person name="Grupp K."/>
            <person name="Hu G."/>
            <person name="Lee T.H."/>
            <person name="Li J."/>
            <person name="Lin L."/>
            <person name="Liu T."/>
            <person name="Marler B.S."/>
            <person name="Page J.T."/>
            <person name="Roberts A.W."/>
            <person name="Romanel E."/>
            <person name="Sanders W.S."/>
            <person name="Szadkowski E."/>
            <person name="Tan X."/>
            <person name="Tang H."/>
            <person name="Xu C."/>
            <person name="Wang J."/>
            <person name="Wang Z."/>
            <person name="Zhang D."/>
            <person name="Zhang L."/>
            <person name="Ashrafi H."/>
            <person name="Bedon F."/>
            <person name="Bowers J.E."/>
            <person name="Brubaker C.L."/>
            <person name="Chee P.W."/>
            <person name="Das S."/>
            <person name="Gingle A.R."/>
            <person name="Haigler C.H."/>
            <person name="Harker D."/>
            <person name="Hoffmann L.V."/>
            <person name="Hovav R."/>
            <person name="Jones D.C."/>
            <person name="Lemke C."/>
            <person name="Mansoor S."/>
            <person name="ur Rahman M."/>
            <person name="Rainville L.N."/>
            <person name="Rambani A."/>
            <person name="Reddy U.K."/>
            <person name="Rong J.K."/>
            <person name="Saranga Y."/>
            <person name="Scheffler B.E."/>
            <person name="Scheffler J.A."/>
            <person name="Stelly D.M."/>
            <person name="Triplett B.A."/>
            <person name="Van Deynze A."/>
            <person name="Vaslin M.F."/>
            <person name="Waghmare V.N."/>
            <person name="Walford S.A."/>
            <person name="Wright R.J."/>
            <person name="Zaki E.A."/>
            <person name="Zhang T."/>
            <person name="Dennis E.S."/>
            <person name="Mayer K.F."/>
            <person name="Peterson D.G."/>
            <person name="Rokhsar D.S."/>
            <person name="Wang X."/>
            <person name="Schmutz J."/>
        </authorList>
    </citation>
    <scope>NUCLEOTIDE SEQUENCE [LARGE SCALE GENOMIC DNA]</scope>
</reference>
<feature type="compositionally biased region" description="Basic and acidic residues" evidence="9">
    <location>
        <begin position="160"/>
        <end position="172"/>
    </location>
</feature>
<reference evidence="12" key="3">
    <citation type="submission" date="2020-04" db="EMBL/GenBank/DDBJ databases">
        <authorList>
            <person name="Grover C.E."/>
            <person name="Arick M.A. II"/>
            <person name="Thrash A."/>
            <person name="Conover J.L."/>
            <person name="Sanders W.S."/>
            <person name="Peterson D.G."/>
            <person name="Scheffler J.A."/>
            <person name="Scheffler B.E."/>
            <person name="Wendel J.F."/>
        </authorList>
    </citation>
    <scope>NUCLEOTIDE SEQUENCE</scope>
    <source>
        <strain evidence="12">8</strain>
        <tissue evidence="12">Leaf</tissue>
    </source>
</reference>
<evidence type="ECO:0000256" key="5">
    <source>
        <dbReference type="ARBA" id="ARBA00023015"/>
    </source>
</evidence>
<dbReference type="InterPro" id="IPR013087">
    <property type="entry name" value="Znf_C2H2_type"/>
</dbReference>
<evidence type="ECO:0000313" key="12">
    <source>
        <dbReference type="EMBL" id="MBA0578732.1"/>
    </source>
</evidence>
<evidence type="ECO:0000259" key="10">
    <source>
        <dbReference type="PROSITE" id="PS50157"/>
    </source>
</evidence>
<evidence type="ECO:0000256" key="2">
    <source>
        <dbReference type="ARBA" id="ARBA00022723"/>
    </source>
</evidence>
<gene>
    <name evidence="11" type="ORF">B456_001G112700</name>
    <name evidence="12" type="ORF">Gorai_021006</name>
</gene>
<evidence type="ECO:0000313" key="13">
    <source>
        <dbReference type="Proteomes" id="UP000032304"/>
    </source>
</evidence>
<feature type="region of interest" description="Disordered" evidence="9">
    <location>
        <begin position="42"/>
        <end position="73"/>
    </location>
</feature>
<evidence type="ECO:0000256" key="8">
    <source>
        <dbReference type="PROSITE-ProRule" id="PRU00042"/>
    </source>
</evidence>
<evidence type="ECO:0000256" key="6">
    <source>
        <dbReference type="ARBA" id="ARBA00023163"/>
    </source>
</evidence>
<dbReference type="Proteomes" id="UP000593578">
    <property type="component" value="Unassembled WGS sequence"/>
</dbReference>
<dbReference type="Gene3D" id="3.30.160.60">
    <property type="entry name" value="Classic Zinc Finger"/>
    <property type="match status" value="1"/>
</dbReference>
<accession>A0A0D2LXE8</accession>
<feature type="compositionally biased region" description="Basic residues" evidence="9">
    <location>
        <begin position="47"/>
        <end position="56"/>
    </location>
</feature>
<name>A0A0D2LXE8_GOSRA</name>
<keyword evidence="5" id="KW-0805">Transcription regulation</keyword>
<evidence type="ECO:0000256" key="1">
    <source>
        <dbReference type="ARBA" id="ARBA00004123"/>
    </source>
</evidence>
<dbReference type="STRING" id="29730.A0A0D2LXE8"/>
<dbReference type="AlphaFoldDB" id="A0A0D2LXE8"/>
<evidence type="ECO:0000256" key="4">
    <source>
        <dbReference type="ARBA" id="ARBA00022833"/>
    </source>
</evidence>
<evidence type="ECO:0000256" key="7">
    <source>
        <dbReference type="ARBA" id="ARBA00023242"/>
    </source>
</evidence>
<dbReference type="Proteomes" id="UP000032304">
    <property type="component" value="Chromosome 1"/>
</dbReference>
<dbReference type="PANTHER" id="PTHR45801">
    <property type="entry name" value="OS07G0101800 PROTEIN"/>
    <property type="match status" value="1"/>
</dbReference>
<dbReference type="InterPro" id="IPR036236">
    <property type="entry name" value="Znf_C2H2_sf"/>
</dbReference>
<feature type="region of interest" description="Disordered" evidence="9">
    <location>
        <begin position="103"/>
        <end position="181"/>
    </location>
</feature>
<dbReference type="eggNOG" id="ENOG502S768">
    <property type="taxonomic scope" value="Eukaryota"/>
</dbReference>
<proteinExistence type="predicted"/>
<evidence type="ECO:0000313" key="11">
    <source>
        <dbReference type="EMBL" id="KJB08917.1"/>
    </source>
</evidence>
<keyword evidence="4" id="KW-0862">Zinc</keyword>
<dbReference type="PROSITE" id="PS50157">
    <property type="entry name" value="ZINC_FINGER_C2H2_2"/>
    <property type="match status" value="1"/>
</dbReference>
<comment type="subcellular location">
    <subcellularLocation>
        <location evidence="1">Nucleus</location>
    </subcellularLocation>
</comment>
<keyword evidence="7" id="KW-0539">Nucleus</keyword>